<organism evidence="2 3">
    <name type="scientific">Chaetomium globosum (strain ATCC 6205 / CBS 148.51 / DSM 1962 / NBRC 6347 / NRRL 1970)</name>
    <name type="common">Soil fungus</name>
    <dbReference type="NCBI Taxonomy" id="306901"/>
    <lineage>
        <taxon>Eukaryota</taxon>
        <taxon>Fungi</taxon>
        <taxon>Dikarya</taxon>
        <taxon>Ascomycota</taxon>
        <taxon>Pezizomycotina</taxon>
        <taxon>Sordariomycetes</taxon>
        <taxon>Sordariomycetidae</taxon>
        <taxon>Sordariales</taxon>
        <taxon>Chaetomiaceae</taxon>
        <taxon>Chaetomium</taxon>
    </lineage>
</organism>
<dbReference type="VEuPathDB" id="FungiDB:CHGG_07480"/>
<keyword evidence="3" id="KW-1185">Reference proteome</keyword>
<dbReference type="eggNOG" id="ENOG502SYJR">
    <property type="taxonomic scope" value="Eukaryota"/>
</dbReference>
<dbReference type="InParanoid" id="Q2GX24"/>
<dbReference type="RefSeq" id="XP_001225136.1">
    <property type="nucleotide sequence ID" value="XM_001225135.1"/>
</dbReference>
<dbReference type="AlphaFoldDB" id="Q2GX24"/>
<dbReference type="HOGENOM" id="CLU_799299_0_0_1"/>
<feature type="region of interest" description="Disordered" evidence="1">
    <location>
        <begin position="288"/>
        <end position="320"/>
    </location>
</feature>
<dbReference type="GeneID" id="4393503"/>
<proteinExistence type="predicted"/>
<reference evidence="3" key="1">
    <citation type="journal article" date="2015" name="Genome Announc.">
        <title>Draft genome sequence of the cellulolytic fungus Chaetomium globosum.</title>
        <authorList>
            <person name="Cuomo C.A."/>
            <person name="Untereiner W.A."/>
            <person name="Ma L.-J."/>
            <person name="Grabherr M."/>
            <person name="Birren B.W."/>
        </authorList>
    </citation>
    <scope>NUCLEOTIDE SEQUENCE [LARGE SCALE GENOMIC DNA]</scope>
    <source>
        <strain evidence="3">ATCC 6205 / CBS 148.51 / DSM 1962 / NBRC 6347 / NRRL 1970</strain>
    </source>
</reference>
<evidence type="ECO:0000313" key="3">
    <source>
        <dbReference type="Proteomes" id="UP000001056"/>
    </source>
</evidence>
<dbReference type="Proteomes" id="UP000001056">
    <property type="component" value="Unassembled WGS sequence"/>
</dbReference>
<dbReference type="EMBL" id="CH408033">
    <property type="protein sequence ID" value="EAQ86227.1"/>
    <property type="molecule type" value="Genomic_DNA"/>
</dbReference>
<gene>
    <name evidence="2" type="ORF">CHGG_07480</name>
</gene>
<protein>
    <submittedName>
        <fullName evidence="2">Uncharacterized protein</fullName>
    </submittedName>
</protein>
<evidence type="ECO:0000313" key="2">
    <source>
        <dbReference type="EMBL" id="EAQ86227.1"/>
    </source>
</evidence>
<accession>Q2GX24</accession>
<sequence length="320" mass="36925">MPAKLATTENLRRAMVEQKQLRDISEMKAKFDHLTTNACVIDQPTLDSLGVVLGQPLDIDDSGSFWGSDTRFFQPWVPDELLDEAASNRAPWSWKDKIRETWYKQPESKYGELKAQWFNGCLEDLYEMDKELWEPWVVDSYTIREHSGLDLPLCRFRIFDPATDDFVEREYSPEAVYFPVDRTKPHVACFAIDSNHPPGDKVLRSDLHYAIQLVRFRLEKGQHTGHHTKPGLIYTIERDQWARITQVHFDTNAHKLVLRQSRQLDLCGPTPPPDAFLLLRWMTSRPAGDTEYVDEEEPPKEEVARDEPSSAAPKLLLGCA</sequence>
<evidence type="ECO:0000256" key="1">
    <source>
        <dbReference type="SAM" id="MobiDB-lite"/>
    </source>
</evidence>
<dbReference type="OrthoDB" id="4177740at2759"/>
<dbReference type="OMA" id="HEYCGMW"/>
<name>Q2GX24_CHAGB</name>